<keyword evidence="4 12" id="KW-0244">Early protein</keyword>
<feature type="domain" description="Papillomavirus E2 C-terminal" evidence="15">
    <location>
        <begin position="324"/>
        <end position="402"/>
    </location>
</feature>
<dbReference type="InterPro" id="IPR001866">
    <property type="entry name" value="PPV_E2_N"/>
</dbReference>
<dbReference type="GO" id="GO:0006351">
    <property type="term" value="P:DNA-templated transcription"/>
    <property type="evidence" value="ECO:0007669"/>
    <property type="project" value="UniProtKB-UniRule"/>
</dbReference>
<dbReference type="SUPFAM" id="SSF54957">
    <property type="entry name" value="Viral DNA-binding domain"/>
    <property type="match status" value="1"/>
</dbReference>
<evidence type="ECO:0000313" key="17">
    <source>
        <dbReference type="Proteomes" id="UP000126963"/>
    </source>
</evidence>
<evidence type="ECO:0000256" key="7">
    <source>
        <dbReference type="ARBA" id="ARBA00022705"/>
    </source>
</evidence>
<comment type="PTM">
    <text evidence="12">Phosphorylated.</text>
</comment>
<dbReference type="EMBL" id="AB543507">
    <property type="protein sequence ID" value="BAJ12075.1"/>
    <property type="molecule type" value="Genomic_DNA"/>
</dbReference>
<dbReference type="Pfam" id="PF00511">
    <property type="entry name" value="PPV_E2_C"/>
    <property type="match status" value="1"/>
</dbReference>
<dbReference type="InterPro" id="IPR033668">
    <property type="entry name" value="Reg_prot_E2"/>
</dbReference>
<sequence length="409" mass="46265">MASLEARFDAVQESLLQIYESESSSLELCYQYWQLIRKENALYFTARQQGKTRLGLYAVPATRVSEQKAKDAIKMTLYLESLKQTQFATERWTLMDTSSETFMAPPENTFKKRGQHVTVVYDHDANNSMLYTLWTELYYLDTSDTWHKTTSSVDYDGIFYIDIYGTKIYYINFQDDASLYSNSGQWEVHFENKVLSPPVTSSLPVGTSGRRRAQTGDHAQPGGRKPSQLAGDSRRRSQSQSSSRSRSRSRSPTKEPHSGRREAGIPGQQQGRPPGRRRGESPEQRIFGGPSPPTPGQVGGRHRSPSSKPTSRLARLINEAYDPPVLLLQGPANILKCFRRRATQTHGHRFLCMSTSWTWVCKTSPLKSGHRMLIAFTNCDQRKGFLSSVRLPKGVTFVKGSLTAYSICY</sequence>
<feature type="region of interest" description="DNA-binding domain" evidence="12">
    <location>
        <begin position="322"/>
        <end position="409"/>
    </location>
</feature>
<dbReference type="InterPro" id="IPR000427">
    <property type="entry name" value="Papillomavirus_E2_C"/>
</dbReference>
<proteinExistence type="inferred from homology"/>
<dbReference type="GO" id="GO:0006260">
    <property type="term" value="P:DNA replication"/>
    <property type="evidence" value="ECO:0007669"/>
    <property type="project" value="UniProtKB-KW"/>
</dbReference>
<evidence type="ECO:0000256" key="9">
    <source>
        <dbReference type="ARBA" id="ARBA00023125"/>
    </source>
</evidence>
<keyword evidence="7 12" id="KW-0235">DNA replication</keyword>
<dbReference type="InterPro" id="IPR035975">
    <property type="entry name" value="E2/EBNA1_C_sf"/>
</dbReference>
<feature type="domain" description="Papillomavirus E2 N-terminal" evidence="14">
    <location>
        <begin position="1"/>
        <end position="199"/>
    </location>
</feature>
<evidence type="ECO:0000313" key="16">
    <source>
        <dbReference type="EMBL" id="BAJ12075.1"/>
    </source>
</evidence>
<keyword evidence="5 12" id="KW-0597">Phosphoprotein</keyword>
<dbReference type="InterPro" id="IPR012677">
    <property type="entry name" value="Nucleotide-bd_a/b_plait_sf"/>
</dbReference>
<evidence type="ECO:0000256" key="2">
    <source>
        <dbReference type="ARBA" id="ARBA00007794"/>
    </source>
</evidence>
<evidence type="ECO:0000256" key="10">
    <source>
        <dbReference type="ARBA" id="ARBA00023159"/>
    </source>
</evidence>
<dbReference type="GO" id="GO:0042025">
    <property type="term" value="C:host cell nucleus"/>
    <property type="evidence" value="ECO:0007669"/>
    <property type="project" value="UniProtKB-SubCell"/>
</dbReference>
<evidence type="ECO:0000256" key="5">
    <source>
        <dbReference type="ARBA" id="ARBA00022553"/>
    </source>
</evidence>
<keyword evidence="3 12" id="KW-0678">Repressor</keyword>
<evidence type="ECO:0000259" key="15">
    <source>
        <dbReference type="Pfam" id="PF00511"/>
    </source>
</evidence>
<comment type="similarity">
    <text evidence="12">Belongs to the papillomaviridae E2 protein family.</text>
</comment>
<name>E1CGC0_9PAPI</name>
<keyword evidence="11 12" id="KW-0804">Transcription</keyword>
<keyword evidence="9 12" id="KW-0238">DNA-binding</keyword>
<dbReference type="GO" id="GO:0006275">
    <property type="term" value="P:regulation of DNA replication"/>
    <property type="evidence" value="ECO:0007669"/>
    <property type="project" value="UniProtKB-UniRule"/>
</dbReference>
<dbReference type="GO" id="GO:0003677">
    <property type="term" value="F:DNA binding"/>
    <property type="evidence" value="ECO:0007669"/>
    <property type="project" value="UniProtKB-UniRule"/>
</dbReference>
<dbReference type="GO" id="GO:0000166">
    <property type="term" value="F:nucleotide binding"/>
    <property type="evidence" value="ECO:0007669"/>
    <property type="project" value="UniProtKB-UniRule"/>
</dbReference>
<keyword evidence="8 12" id="KW-0805">Transcription regulation</keyword>
<dbReference type="InterPro" id="IPR042504">
    <property type="entry name" value="Regulatory_protein_E2_N_2"/>
</dbReference>
<evidence type="ECO:0000256" key="3">
    <source>
        <dbReference type="ARBA" id="ARBA00022491"/>
    </source>
</evidence>
<dbReference type="InterPro" id="IPR036050">
    <property type="entry name" value="Regulatory_protein_E2_N"/>
</dbReference>
<dbReference type="Gene3D" id="1.10.287.30">
    <property type="entry name" value="E2 (early) protein, N terminal domain, subdomain 1"/>
    <property type="match status" value="1"/>
</dbReference>
<dbReference type="SUPFAM" id="SSF51332">
    <property type="entry name" value="E2 regulatory, transactivation domain"/>
    <property type="match status" value="1"/>
</dbReference>
<dbReference type="Gene3D" id="2.170.200.10">
    <property type="entry name" value="Papillomavirus E2 early protein domain"/>
    <property type="match status" value="1"/>
</dbReference>
<evidence type="ECO:0000256" key="1">
    <source>
        <dbReference type="ARBA" id="ARBA00004147"/>
    </source>
</evidence>
<dbReference type="Pfam" id="PF00508">
    <property type="entry name" value="PPV_E2_N"/>
    <property type="match status" value="1"/>
</dbReference>
<feature type="region of interest" description="Disordered" evidence="13">
    <location>
        <begin position="197"/>
        <end position="311"/>
    </location>
</feature>
<feature type="compositionally biased region" description="Basic and acidic residues" evidence="13">
    <location>
        <begin position="252"/>
        <end position="263"/>
    </location>
</feature>
<dbReference type="HAMAP" id="MF_04001">
    <property type="entry name" value="PPV_E2"/>
    <property type="match status" value="1"/>
</dbReference>
<organism evidence="16 17">
    <name type="scientific">Bos taurus papillomavirus 11</name>
    <dbReference type="NCBI Taxonomy" id="714200"/>
    <lineage>
        <taxon>Viruses</taxon>
        <taxon>Monodnaviria</taxon>
        <taxon>Shotokuvirae</taxon>
        <taxon>Cossaviricota</taxon>
        <taxon>Papovaviricetes</taxon>
        <taxon>Zurhausenvirales</taxon>
        <taxon>Papillomaviridae</taxon>
        <taxon>Firstpapillomavirinae</taxon>
        <taxon>Xipapillomavirus</taxon>
        <taxon>Xipapillomavirus 1</taxon>
    </lineage>
</organism>
<comment type="subunit">
    <text evidence="12">Binds DNA as homodimer. Interacts with protein E1; this interaction greatly increases E1 DNA-binding activity. Interacts with protein L1; this interaction enhances E2-dependent replication and transcription activation. Interacts with protein L2; this interaction inhibits E2 transcriptional activity but not DNA replication function E2. Interacts with protein E7; this interaction inhibits E7 oncogenic activity. Interacts with host TAF1; this interaction modulates E2-dependent transcriptional regulation. Interacts with host BRD4; this interaction mediates E2 transcriptional activation function. Additionally, the interaction with host BRD4 on mitotic chromosomes mediates tethering of the viral genome. Interacts with host TOPBP1; this interaction is required for optimal viral DNA replication.</text>
</comment>
<comment type="similarity">
    <text evidence="2">Belongs to the papillomaviridae E8^E2C protein family.</text>
</comment>
<gene>
    <name evidence="12 16" type="primary">E2</name>
</gene>
<comment type="subcellular location">
    <subcellularLocation>
        <location evidence="1 12">Host nucleus</location>
    </subcellularLocation>
</comment>
<evidence type="ECO:0000256" key="12">
    <source>
        <dbReference type="HAMAP-Rule" id="MF_04001"/>
    </source>
</evidence>
<reference evidence="16 17" key="1">
    <citation type="journal article" date="2011" name="Arch. Virol.">
        <title>Detection of a novel bovine papillomavirus type 11 (BPV-11) using xipapillomavirus consensus polymerase chain reaction primers.</title>
        <authorList>
            <person name="Hatama S."/>
            <person name="Ishihara R."/>
            <person name="Ueda Y."/>
            <person name="Kanno T."/>
            <person name="Uchida I."/>
        </authorList>
    </citation>
    <scope>NUCLEOTIDE SEQUENCE [LARGE SCALE GENOMIC DNA]</scope>
</reference>
<dbReference type="InterPro" id="IPR042503">
    <property type="entry name" value="Regulatory_protein_E2_N_1"/>
</dbReference>
<dbReference type="GO" id="GO:0003700">
    <property type="term" value="F:DNA-binding transcription factor activity"/>
    <property type="evidence" value="ECO:0007669"/>
    <property type="project" value="UniProtKB-UniRule"/>
</dbReference>
<evidence type="ECO:0000256" key="11">
    <source>
        <dbReference type="ARBA" id="ARBA00023163"/>
    </source>
</evidence>
<evidence type="ECO:0000256" key="8">
    <source>
        <dbReference type="ARBA" id="ARBA00023015"/>
    </source>
</evidence>
<dbReference type="Proteomes" id="UP000126963">
    <property type="component" value="Segment"/>
</dbReference>
<keyword evidence="6 12" id="KW-1048">Host nucleus</keyword>
<evidence type="ECO:0000259" key="14">
    <source>
        <dbReference type="Pfam" id="PF00508"/>
    </source>
</evidence>
<comment type="function">
    <text evidence="12">Plays a role in the initiation of viral DNA replication. A dimer of E2 interacts with a dimer of E1 in order to improve specificity of E1 DNA binding activity. Once the complex recognizes and binds DNA at specific sites, the E2 dimer is removed from DNA. E2 also regulates viral transcription through binding to the E2RE response element (5'-ACCNNNNNNGGT-3') present in multiple copies in the regulatory regions of the viral genome. Activates or represses transcription depending on E2RE's position with regards to proximal promoter elements including the TATA-box. Repression occurs by sterically hindering the assembly of the transcription initiation complex.</text>
</comment>
<evidence type="ECO:0000256" key="13">
    <source>
        <dbReference type="SAM" id="MobiDB-lite"/>
    </source>
</evidence>
<dbReference type="Gene3D" id="3.30.70.330">
    <property type="match status" value="1"/>
</dbReference>
<evidence type="ECO:0000256" key="4">
    <source>
        <dbReference type="ARBA" id="ARBA00022518"/>
    </source>
</evidence>
<accession>E1CGC0</accession>
<evidence type="ECO:0000256" key="6">
    <source>
        <dbReference type="ARBA" id="ARBA00022562"/>
    </source>
</evidence>
<protein>
    <recommendedName>
        <fullName evidence="12">Regulatory protein E2</fullName>
    </recommendedName>
</protein>
<comment type="caution">
    <text evidence="12">Lacks conserved residue(s) required for the propagation of feature annotation.</text>
</comment>
<dbReference type="GO" id="GO:0039693">
    <property type="term" value="P:viral DNA genome replication"/>
    <property type="evidence" value="ECO:0007669"/>
    <property type="project" value="UniProtKB-UniRule"/>
</dbReference>
<keyword evidence="10 12" id="KW-0010">Activator</keyword>